<protein>
    <submittedName>
        <fullName evidence="2">Unannotated protein</fullName>
    </submittedName>
</protein>
<keyword evidence="1" id="KW-0472">Membrane</keyword>
<proteinExistence type="predicted"/>
<feature type="transmembrane region" description="Helical" evidence="1">
    <location>
        <begin position="6"/>
        <end position="26"/>
    </location>
</feature>
<dbReference type="EMBL" id="CAEZSG010000087">
    <property type="protein sequence ID" value="CAB4539063.1"/>
    <property type="molecule type" value="Genomic_DNA"/>
</dbReference>
<keyword evidence="1" id="KW-0812">Transmembrane</keyword>
<evidence type="ECO:0000256" key="1">
    <source>
        <dbReference type="SAM" id="Phobius"/>
    </source>
</evidence>
<sequence>MSERGSLLPMVAGLVALCGVAVVGIIDSTDLALTRTSLQSTADMAALVGAESFDPLTAQFNGTSLAVRLTDAQVRRAVRAFVAESNDGIRLITASTPDSVTARVTLRSTWSPPLGNQFFPVRIQIEATASARPNIGARSDEG</sequence>
<evidence type="ECO:0000313" key="2">
    <source>
        <dbReference type="EMBL" id="CAB4539063.1"/>
    </source>
</evidence>
<organism evidence="2">
    <name type="scientific">freshwater metagenome</name>
    <dbReference type="NCBI Taxonomy" id="449393"/>
    <lineage>
        <taxon>unclassified sequences</taxon>
        <taxon>metagenomes</taxon>
        <taxon>ecological metagenomes</taxon>
    </lineage>
</organism>
<dbReference type="AlphaFoldDB" id="A0A6J6BKV4"/>
<gene>
    <name evidence="2" type="ORF">UFOPK1413_00636</name>
</gene>
<name>A0A6J6BKV4_9ZZZZ</name>
<reference evidence="2" key="1">
    <citation type="submission" date="2020-05" db="EMBL/GenBank/DDBJ databases">
        <authorList>
            <person name="Chiriac C."/>
            <person name="Salcher M."/>
            <person name="Ghai R."/>
            <person name="Kavagutti S V."/>
        </authorList>
    </citation>
    <scope>NUCLEOTIDE SEQUENCE</scope>
</reference>
<keyword evidence="1" id="KW-1133">Transmembrane helix</keyword>
<accession>A0A6J6BKV4</accession>